<comment type="caution">
    <text evidence="13">The sequence shown here is derived from an EMBL/GenBank/DDBJ whole genome shotgun (WGS) entry which is preliminary data.</text>
</comment>
<feature type="binding site" evidence="11">
    <location>
        <begin position="50"/>
        <end position="53"/>
    </location>
    <ligand>
        <name>FAD</name>
        <dbReference type="ChEBI" id="CHEBI:57692"/>
    </ligand>
</feature>
<comment type="caution">
    <text evidence="11">Lacks conserved residue(s) required for the propagation of feature annotation.</text>
</comment>
<evidence type="ECO:0000256" key="4">
    <source>
        <dbReference type="ARBA" id="ARBA00022714"/>
    </source>
</evidence>
<dbReference type="Gene3D" id="2.40.30.10">
    <property type="entry name" value="Translation factors"/>
    <property type="match status" value="1"/>
</dbReference>
<dbReference type="RefSeq" id="WP_206932499.1">
    <property type="nucleotide sequence ID" value="NZ_JAEKJY010000001.1"/>
</dbReference>
<evidence type="ECO:0000256" key="8">
    <source>
        <dbReference type="ARBA" id="ARBA00022982"/>
    </source>
</evidence>
<keyword evidence="8 11" id="KW-0249">Electron transport</keyword>
<organism evidence="13 14">
    <name type="scientific">Halobacillus kuroshimensis</name>
    <dbReference type="NCBI Taxonomy" id="302481"/>
    <lineage>
        <taxon>Bacteria</taxon>
        <taxon>Bacillati</taxon>
        <taxon>Bacillota</taxon>
        <taxon>Bacilli</taxon>
        <taxon>Bacillales</taxon>
        <taxon>Bacillaceae</taxon>
        <taxon>Halobacillus</taxon>
    </lineage>
</organism>
<evidence type="ECO:0000256" key="1">
    <source>
        <dbReference type="ARBA" id="ARBA00006422"/>
    </source>
</evidence>
<name>A0ABS3DSS4_9BACI</name>
<dbReference type="Gene3D" id="3.40.50.80">
    <property type="entry name" value="Nucleotide-binding domain of ferredoxin-NADP reductase (FNR) module"/>
    <property type="match status" value="1"/>
</dbReference>
<evidence type="ECO:0000256" key="11">
    <source>
        <dbReference type="HAMAP-Rule" id="MF_01211"/>
    </source>
</evidence>
<keyword evidence="2 11" id="KW-0813">Transport</keyword>
<keyword evidence="9 11" id="KW-0408">Iron</keyword>
<dbReference type="HAMAP" id="MF_01211">
    <property type="entry name" value="DHODB_Fe_S_bind"/>
    <property type="match status" value="1"/>
</dbReference>
<feature type="binding site" evidence="11">
    <location>
        <position position="217"/>
    </location>
    <ligand>
        <name>[2Fe-2S] cluster</name>
        <dbReference type="ChEBI" id="CHEBI:190135"/>
    </ligand>
</feature>
<keyword evidence="7 11" id="KW-0665">Pyrimidine biosynthesis</keyword>
<evidence type="ECO:0000259" key="12">
    <source>
        <dbReference type="PROSITE" id="PS51384"/>
    </source>
</evidence>
<feature type="binding site" evidence="11">
    <location>
        <position position="222"/>
    </location>
    <ligand>
        <name>[2Fe-2S] cluster</name>
        <dbReference type="ChEBI" id="CHEBI:190135"/>
    </ligand>
</feature>
<dbReference type="InterPro" id="IPR037117">
    <property type="entry name" value="Dihydroorotate_DH_ele_sf"/>
</dbReference>
<protein>
    <recommendedName>
        <fullName evidence="11">Dihydroorotate dehydrogenase B (NAD(+)), electron transfer subunit</fullName>
    </recommendedName>
    <alternativeName>
        <fullName evidence="11">Dihydroorotate oxidase B, electron transfer subunit</fullName>
    </alternativeName>
</protein>
<dbReference type="PANTHER" id="PTHR43513">
    <property type="entry name" value="DIHYDROOROTATE DEHYDROGENASE B (NAD(+)), ELECTRON TRANSFER SUBUNIT"/>
    <property type="match status" value="1"/>
</dbReference>
<dbReference type="InterPro" id="IPR017927">
    <property type="entry name" value="FAD-bd_FR_type"/>
</dbReference>
<dbReference type="EMBL" id="JAEKJY010000001">
    <property type="protein sequence ID" value="MBN8234376.1"/>
    <property type="molecule type" value="Genomic_DNA"/>
</dbReference>
<feature type="binding site" evidence="11">
    <location>
        <position position="225"/>
    </location>
    <ligand>
        <name>[2Fe-2S] cluster</name>
        <dbReference type="ChEBI" id="CHEBI:190135"/>
    </ligand>
</feature>
<dbReference type="Proteomes" id="UP000663970">
    <property type="component" value="Unassembled WGS sequence"/>
</dbReference>
<dbReference type="InterPro" id="IPR012165">
    <property type="entry name" value="Cyt_c3_hydrogenase_gsu"/>
</dbReference>
<comment type="cofactor">
    <cofactor evidence="11">
        <name>FAD</name>
        <dbReference type="ChEBI" id="CHEBI:57692"/>
    </cofactor>
    <text evidence="11">Binds 1 FAD per subunit.</text>
</comment>
<dbReference type="InterPro" id="IPR039261">
    <property type="entry name" value="FNR_nucleotide-bd"/>
</dbReference>
<keyword evidence="6 11" id="KW-0274">FAD</keyword>
<evidence type="ECO:0000256" key="10">
    <source>
        <dbReference type="ARBA" id="ARBA00023014"/>
    </source>
</evidence>
<comment type="subunit">
    <text evidence="11">Heterotetramer of 2 PyrK and 2 PyrD type B subunits.</text>
</comment>
<dbReference type="PROSITE" id="PS51384">
    <property type="entry name" value="FAD_FR"/>
    <property type="match status" value="1"/>
</dbReference>
<feature type="binding site" evidence="11">
    <location>
        <begin position="74"/>
        <end position="75"/>
    </location>
    <ligand>
        <name>FAD</name>
        <dbReference type="ChEBI" id="CHEBI:57692"/>
    </ligand>
</feature>
<dbReference type="PANTHER" id="PTHR43513:SF3">
    <property type="entry name" value="DIHYDROOROTATE DEHYDROGENASE B (NAD(+)), ELECTRON TRANSFER SUBUNIT-RELATED"/>
    <property type="match status" value="1"/>
</dbReference>
<comment type="cofactor">
    <cofactor evidence="11">
        <name>[2Fe-2S] cluster</name>
        <dbReference type="ChEBI" id="CHEBI:190135"/>
    </cofactor>
    <text evidence="11">Binds 1 [2Fe-2S] cluster per subunit.</text>
</comment>
<keyword evidence="5 11" id="KW-0479">Metal-binding</keyword>
<dbReference type="CDD" id="cd06218">
    <property type="entry name" value="DHOD_e_trans"/>
    <property type="match status" value="1"/>
</dbReference>
<keyword evidence="3 11" id="KW-0285">Flavoprotein</keyword>
<dbReference type="SUPFAM" id="SSF63380">
    <property type="entry name" value="Riboflavin synthase domain-like"/>
    <property type="match status" value="1"/>
</dbReference>
<keyword evidence="10 11" id="KW-0411">Iron-sulfur</keyword>
<dbReference type="PIRSF" id="PIRSF006816">
    <property type="entry name" value="Cyc3_hyd_g"/>
    <property type="match status" value="1"/>
</dbReference>
<comment type="function">
    <text evidence="11">Responsible for channeling the electrons from the oxidation of dihydroorotate from the FMN redox center in the PyrD type B subunit to the ultimate electron acceptor NAD(+).</text>
</comment>
<dbReference type="Pfam" id="PF10418">
    <property type="entry name" value="DHODB_Fe-S_bind"/>
    <property type="match status" value="1"/>
</dbReference>
<sequence length="253" mass="27727">MIREDLTVVDHTLVAEDTYQLILCGRMVHDIKQPGQFVHIRTSTDEYLRRPVSISDYNIDEETITLLYKVIGKGTKALTAYQIGDSLDVLGPGGRGFPVKARPGENVLLTGGGIGVPPLYRLAHELYEKGADLTIILGFQSIRHAFLKSEFQQYGSVHIMTDDGTSGNKGFVTDGIAGMSGSFDRYYTCGPTPMLKAVVKQLGDTEGYISMEERMGCGIGACFACVVPSHDEKGYKRICCDGPVFHHKEVVLT</sequence>
<dbReference type="SUPFAM" id="SSF52343">
    <property type="entry name" value="Ferredoxin reductase-like, C-terminal NADP-linked domain"/>
    <property type="match status" value="1"/>
</dbReference>
<evidence type="ECO:0000256" key="6">
    <source>
        <dbReference type="ARBA" id="ARBA00022827"/>
    </source>
</evidence>
<evidence type="ECO:0000256" key="3">
    <source>
        <dbReference type="ARBA" id="ARBA00022630"/>
    </source>
</evidence>
<feature type="binding site" evidence="11">
    <location>
        <position position="239"/>
    </location>
    <ligand>
        <name>[2Fe-2S] cluster</name>
        <dbReference type="ChEBI" id="CHEBI:190135"/>
    </ligand>
</feature>
<comment type="pathway">
    <text evidence="11">Pyrimidine metabolism; UMP biosynthesis via de novo pathway; orotate from (S)-dihydroorotate (NAD(+) route): step 1/1.</text>
</comment>
<evidence type="ECO:0000313" key="14">
    <source>
        <dbReference type="Proteomes" id="UP000663970"/>
    </source>
</evidence>
<gene>
    <name evidence="11" type="primary">pyrK</name>
    <name evidence="13" type="ORF">JF544_03910</name>
</gene>
<feature type="domain" description="FAD-binding FR-type" evidence="12">
    <location>
        <begin position="1"/>
        <end position="99"/>
    </location>
</feature>
<keyword evidence="14" id="KW-1185">Reference proteome</keyword>
<dbReference type="InterPro" id="IPR017938">
    <property type="entry name" value="Riboflavin_synthase-like_b-brl"/>
</dbReference>
<dbReference type="InterPro" id="IPR023455">
    <property type="entry name" value="Dihydroorotate_DHASE_ETsu"/>
</dbReference>
<evidence type="ECO:0000256" key="2">
    <source>
        <dbReference type="ARBA" id="ARBA00022448"/>
    </source>
</evidence>
<evidence type="ECO:0000313" key="13">
    <source>
        <dbReference type="EMBL" id="MBN8234376.1"/>
    </source>
</evidence>
<accession>A0ABS3DSS4</accession>
<reference evidence="13 14" key="1">
    <citation type="submission" date="2020-12" db="EMBL/GenBank/DDBJ databases">
        <title>Oil enriched cultivation method for isolating marine PHA-producing bacteria.</title>
        <authorList>
            <person name="Zheng W."/>
            <person name="Yu S."/>
            <person name="Huang Y."/>
        </authorList>
    </citation>
    <scope>NUCLEOTIDE SEQUENCE [LARGE SCALE GENOMIC DNA]</scope>
    <source>
        <strain evidence="13 14">SY-2-6</strain>
    </source>
</reference>
<evidence type="ECO:0000256" key="7">
    <source>
        <dbReference type="ARBA" id="ARBA00022975"/>
    </source>
</evidence>
<dbReference type="Gene3D" id="2.10.240.10">
    <property type="entry name" value="Dihydroorotate dehydrogenase, electron transfer subunit"/>
    <property type="match status" value="1"/>
</dbReference>
<evidence type="ECO:0000256" key="5">
    <source>
        <dbReference type="ARBA" id="ARBA00022723"/>
    </source>
</evidence>
<keyword evidence="4 11" id="KW-0001">2Fe-2S</keyword>
<evidence type="ECO:0000256" key="9">
    <source>
        <dbReference type="ARBA" id="ARBA00023004"/>
    </source>
</evidence>
<dbReference type="InterPro" id="IPR050353">
    <property type="entry name" value="PyrK_electron_transfer"/>
</dbReference>
<proteinExistence type="inferred from homology"/>
<dbReference type="InterPro" id="IPR019480">
    <property type="entry name" value="Dihydroorotate_DH_Fe-S-bd"/>
</dbReference>
<comment type="similarity">
    <text evidence="1 11">Belongs to the PyrK family.</text>
</comment>